<name>A0A1H1RK61_9BRAD</name>
<accession>A0A1H1RK61</accession>
<proteinExistence type="predicted"/>
<dbReference type="EMBL" id="LT629750">
    <property type="protein sequence ID" value="SDS36177.1"/>
    <property type="molecule type" value="Genomic_DNA"/>
</dbReference>
<reference evidence="2" key="1">
    <citation type="submission" date="2016-10" db="EMBL/GenBank/DDBJ databases">
        <authorList>
            <person name="Varghese N."/>
            <person name="Submissions S."/>
        </authorList>
    </citation>
    <scope>NUCLEOTIDE SEQUENCE [LARGE SCALE GENOMIC DNA]</scope>
    <source>
        <strain evidence="2">GAS369</strain>
    </source>
</reference>
<protein>
    <submittedName>
        <fullName evidence="1">Uncharacterized protein</fullName>
    </submittedName>
</protein>
<sequence length="203" mass="21894">MLRRIVIWLVIVTAGMAVAGAAKARHRHQIDATPFSHAPCSVLSGRPCTPTFCSVFNHGPCIPEIDYPYGENLQLTIESVPPDDDKAKYVKPDHDLDTIGDLFAELRSCWSPPPADAAKQGMQITVRFSFKRSGEIIASPRLTFATAGVSADIRDTYLKAINASLDACVPLKFSGDLAGALAGRPIAIRYVDNRDLGTQSGTP</sequence>
<keyword evidence="2" id="KW-1185">Reference proteome</keyword>
<gene>
    <name evidence="1" type="ORF">SAMN05444158_1822</name>
</gene>
<dbReference type="Proteomes" id="UP000243904">
    <property type="component" value="Chromosome I"/>
</dbReference>
<evidence type="ECO:0000313" key="2">
    <source>
        <dbReference type="Proteomes" id="UP000243904"/>
    </source>
</evidence>
<evidence type="ECO:0000313" key="1">
    <source>
        <dbReference type="EMBL" id="SDS36177.1"/>
    </source>
</evidence>
<dbReference type="RefSeq" id="WP_146686992.1">
    <property type="nucleotide sequence ID" value="NZ_LT629750.1"/>
</dbReference>
<organism evidence="1 2">
    <name type="scientific">Bradyrhizobium canariense</name>
    <dbReference type="NCBI Taxonomy" id="255045"/>
    <lineage>
        <taxon>Bacteria</taxon>
        <taxon>Pseudomonadati</taxon>
        <taxon>Pseudomonadota</taxon>
        <taxon>Alphaproteobacteria</taxon>
        <taxon>Hyphomicrobiales</taxon>
        <taxon>Nitrobacteraceae</taxon>
        <taxon>Bradyrhizobium</taxon>
    </lineage>
</organism>
<dbReference type="AlphaFoldDB" id="A0A1H1RK61"/>